<evidence type="ECO:0000256" key="1">
    <source>
        <dbReference type="SAM" id="Phobius"/>
    </source>
</evidence>
<feature type="transmembrane region" description="Helical" evidence="1">
    <location>
        <begin position="397"/>
        <end position="415"/>
    </location>
</feature>
<keyword evidence="1" id="KW-1133">Transmembrane helix</keyword>
<feature type="transmembrane region" description="Helical" evidence="1">
    <location>
        <begin position="203"/>
        <end position="231"/>
    </location>
</feature>
<reference evidence="2 3" key="1">
    <citation type="submission" date="2018-03" db="EMBL/GenBank/DDBJ databases">
        <title>Genome Sequences of Lactobacillus sp. Isolates from Traditional Turkish Sourdough.</title>
        <authorList>
            <person name="Skory C.D."/>
            <person name="Dertli E."/>
        </authorList>
    </citation>
    <scope>NUCLEOTIDE SEQUENCE [LARGE SCALE GENOMIC DNA]</scope>
    <source>
        <strain evidence="2 3">E81</strain>
    </source>
</reference>
<proteinExistence type="predicted"/>
<evidence type="ECO:0008006" key="4">
    <source>
        <dbReference type="Google" id="ProtNLM"/>
    </source>
</evidence>
<feature type="transmembrane region" description="Helical" evidence="1">
    <location>
        <begin position="12"/>
        <end position="32"/>
    </location>
</feature>
<feature type="transmembrane region" description="Helical" evidence="1">
    <location>
        <begin position="102"/>
        <end position="122"/>
    </location>
</feature>
<dbReference type="Proteomes" id="UP000241783">
    <property type="component" value="Unassembled WGS sequence"/>
</dbReference>
<feature type="transmembrane region" description="Helical" evidence="1">
    <location>
        <begin position="273"/>
        <end position="293"/>
    </location>
</feature>
<feature type="transmembrane region" description="Helical" evidence="1">
    <location>
        <begin position="38"/>
        <end position="57"/>
    </location>
</feature>
<feature type="transmembrane region" description="Helical" evidence="1">
    <location>
        <begin position="243"/>
        <end position="261"/>
    </location>
</feature>
<keyword evidence="1" id="KW-0812">Transmembrane</keyword>
<feature type="transmembrane region" description="Helical" evidence="1">
    <location>
        <begin position="348"/>
        <end position="367"/>
    </location>
</feature>
<comment type="caution">
    <text evidence="2">The sequence shown here is derived from an EMBL/GenBank/DDBJ whole genome shotgun (WGS) entry which is preliminary data.</text>
</comment>
<evidence type="ECO:0000313" key="2">
    <source>
        <dbReference type="EMBL" id="PTM26995.1"/>
    </source>
</evidence>
<feature type="transmembrane region" description="Helical" evidence="1">
    <location>
        <begin position="374"/>
        <end position="391"/>
    </location>
</feature>
<protein>
    <recommendedName>
        <fullName evidence="4">Oligosaccharide repeat unit polymerase</fullName>
    </recommendedName>
</protein>
<name>A0ABD6X8Z0_LIMRT</name>
<keyword evidence="1" id="KW-0472">Membrane</keyword>
<dbReference type="AlphaFoldDB" id="A0ABD6X8Z0"/>
<sequence length="426" mass="49064">MEVTIKTLYRKIILICIIFLSTLIFLDNLSGLNMYNSPNIWVAFLLNLFVVFLSLLFNGIDFVTMLLFCIVILLVPLMIQYFTGASYGILNLNIIQLKMPELFEYTFTYSVIFLLLSIVFNFKDNEYLLISKVKIRSSNYSIYFNNAIAIIFTIVAFPRLGFSTNAESRFDMLLPGHAWNQLVIVGLLFNLPYLKKRSVKITYLFVIFWFLIDGERADITGLFLGLFIYYIMTHSLSKNMWKMVLLIFILLFILIILNNIAAVRNRTAISNNLYSLLVTPTISDVGYLLNVAIDYLGNYGPLHGKILISNFWSAIPLSNTIGFTDIINTANYMNPGGEPFLAEPIMDFGKYGVVIIAFLDFLIFRFFIEFKNKFFKLEFLLLLCSIPRIVWYGRSYVYTGIIFFIPVLFIINVIINQKGSKIDADL</sequence>
<feature type="transmembrane region" description="Helical" evidence="1">
    <location>
        <begin position="172"/>
        <end position="191"/>
    </location>
</feature>
<dbReference type="EMBL" id="PZQO01000042">
    <property type="protein sequence ID" value="PTM26995.1"/>
    <property type="molecule type" value="Genomic_DNA"/>
</dbReference>
<gene>
    <name evidence="2" type="ORF">DA796_09795</name>
</gene>
<accession>A0ABD6X8Z0</accession>
<evidence type="ECO:0000313" key="3">
    <source>
        <dbReference type="Proteomes" id="UP000241783"/>
    </source>
</evidence>
<feature type="transmembrane region" description="Helical" evidence="1">
    <location>
        <begin position="62"/>
        <end position="82"/>
    </location>
</feature>
<feature type="transmembrane region" description="Helical" evidence="1">
    <location>
        <begin position="142"/>
        <end position="160"/>
    </location>
</feature>
<organism evidence="2 3">
    <name type="scientific">Limosilactobacillus reuteri</name>
    <name type="common">Lactobacillus reuteri</name>
    <dbReference type="NCBI Taxonomy" id="1598"/>
    <lineage>
        <taxon>Bacteria</taxon>
        <taxon>Bacillati</taxon>
        <taxon>Bacillota</taxon>
        <taxon>Bacilli</taxon>
        <taxon>Lactobacillales</taxon>
        <taxon>Lactobacillaceae</taxon>
        <taxon>Limosilactobacillus</taxon>
    </lineage>
</organism>
<dbReference type="RefSeq" id="WP_107690659.1">
    <property type="nucleotide sequence ID" value="NZ_PZQN01000021.1"/>
</dbReference>